<evidence type="ECO:0000256" key="4">
    <source>
        <dbReference type="ARBA" id="ARBA00022695"/>
    </source>
</evidence>
<dbReference type="InterPro" id="IPR017964">
    <property type="entry name" value="DNA-dir_DNA_pol_B_CS"/>
</dbReference>
<dbReference type="InterPro" id="IPR036397">
    <property type="entry name" value="RNaseH_sf"/>
</dbReference>
<dbReference type="GO" id="GO:0005634">
    <property type="term" value="C:nucleus"/>
    <property type="evidence" value="ECO:0007669"/>
    <property type="project" value="TreeGrafter"/>
</dbReference>
<feature type="region of interest" description="Disordered" evidence="6">
    <location>
        <begin position="1473"/>
        <end position="1499"/>
    </location>
</feature>
<dbReference type="EMBL" id="HBIO01016084">
    <property type="protein sequence ID" value="CAE0467546.1"/>
    <property type="molecule type" value="Transcribed_RNA"/>
</dbReference>
<keyword evidence="5" id="KW-0239">DNA-directed DNA polymerase</keyword>
<reference evidence="8" key="1">
    <citation type="submission" date="2021-01" db="EMBL/GenBank/DDBJ databases">
        <authorList>
            <person name="Corre E."/>
            <person name="Pelletier E."/>
            <person name="Niang G."/>
            <person name="Scheremetjew M."/>
            <person name="Finn R."/>
            <person name="Kale V."/>
            <person name="Holt S."/>
            <person name="Cochrane G."/>
            <person name="Meng A."/>
            <person name="Brown T."/>
            <person name="Cohen L."/>
        </authorList>
    </citation>
    <scope>NUCLEOTIDE SEQUENCE</scope>
    <source>
        <strain evidence="8">MM31A-1</strain>
    </source>
</reference>
<dbReference type="GO" id="GO:0003887">
    <property type="term" value="F:DNA-directed DNA polymerase activity"/>
    <property type="evidence" value="ECO:0007669"/>
    <property type="project" value="UniProtKB-KW"/>
</dbReference>
<feature type="compositionally biased region" description="Basic and acidic residues" evidence="6">
    <location>
        <begin position="148"/>
        <end position="173"/>
    </location>
</feature>
<feature type="region of interest" description="Disordered" evidence="6">
    <location>
        <begin position="1259"/>
        <end position="1279"/>
    </location>
</feature>
<gene>
    <name evidence="8" type="ORF">CDEB00056_LOCUS12398</name>
</gene>
<dbReference type="Gene3D" id="1.10.287.690">
    <property type="entry name" value="Helix hairpin bin"/>
    <property type="match status" value="1"/>
</dbReference>
<feature type="region of interest" description="Disordered" evidence="6">
    <location>
        <begin position="292"/>
        <end position="321"/>
    </location>
</feature>
<feature type="region of interest" description="Disordered" evidence="6">
    <location>
        <begin position="950"/>
        <end position="991"/>
    </location>
</feature>
<feature type="compositionally biased region" description="Basic and acidic residues" evidence="6">
    <location>
        <begin position="124"/>
        <end position="140"/>
    </location>
</feature>
<evidence type="ECO:0000313" key="8">
    <source>
        <dbReference type="EMBL" id="CAE0467546.1"/>
    </source>
</evidence>
<dbReference type="InterPro" id="IPR042087">
    <property type="entry name" value="DNA_pol_B_thumb"/>
</dbReference>
<dbReference type="GO" id="GO:0000724">
    <property type="term" value="P:double-strand break repair via homologous recombination"/>
    <property type="evidence" value="ECO:0007669"/>
    <property type="project" value="TreeGrafter"/>
</dbReference>
<feature type="region of interest" description="Disordered" evidence="6">
    <location>
        <begin position="363"/>
        <end position="394"/>
    </location>
</feature>
<feature type="compositionally biased region" description="Basic and acidic residues" evidence="6">
    <location>
        <begin position="29"/>
        <end position="44"/>
    </location>
</feature>
<dbReference type="InterPro" id="IPR023211">
    <property type="entry name" value="DNA_pol_palm_dom_sf"/>
</dbReference>
<dbReference type="Gene3D" id="3.30.342.10">
    <property type="entry name" value="DNA Polymerase, chain B, domain 1"/>
    <property type="match status" value="1"/>
</dbReference>
<feature type="compositionally biased region" description="Polar residues" evidence="6">
    <location>
        <begin position="58"/>
        <end position="87"/>
    </location>
</feature>
<feature type="region of interest" description="Disordered" evidence="6">
    <location>
        <begin position="690"/>
        <end position="709"/>
    </location>
</feature>
<feature type="domain" description="DNA-directed DNA polymerase family B multifunctional" evidence="7">
    <location>
        <begin position="1711"/>
        <end position="2049"/>
    </location>
</feature>
<dbReference type="GO" id="GO:0003677">
    <property type="term" value="F:DNA binding"/>
    <property type="evidence" value="ECO:0007669"/>
    <property type="project" value="InterPro"/>
</dbReference>
<comment type="similarity">
    <text evidence="1">Belongs to the DNA polymerase type-B family.</text>
</comment>
<dbReference type="PROSITE" id="PS00116">
    <property type="entry name" value="DNA_POLYMERASE_B"/>
    <property type="match status" value="1"/>
</dbReference>
<feature type="compositionally biased region" description="Acidic residues" evidence="6">
    <location>
        <begin position="368"/>
        <end position="378"/>
    </location>
</feature>
<organism evidence="8">
    <name type="scientific">Chaetoceros debilis</name>
    <dbReference type="NCBI Taxonomy" id="122233"/>
    <lineage>
        <taxon>Eukaryota</taxon>
        <taxon>Sar</taxon>
        <taxon>Stramenopiles</taxon>
        <taxon>Ochrophyta</taxon>
        <taxon>Bacillariophyta</taxon>
        <taxon>Coscinodiscophyceae</taxon>
        <taxon>Chaetocerotophycidae</taxon>
        <taxon>Chaetocerotales</taxon>
        <taxon>Chaetocerotaceae</taxon>
        <taxon>Chaetoceros</taxon>
    </lineage>
</organism>
<evidence type="ECO:0000256" key="3">
    <source>
        <dbReference type="ARBA" id="ARBA00022679"/>
    </source>
</evidence>
<feature type="compositionally biased region" description="Low complexity" evidence="6">
    <location>
        <begin position="956"/>
        <end position="966"/>
    </location>
</feature>
<dbReference type="Gene3D" id="3.90.1600.10">
    <property type="entry name" value="Palm domain of DNA polymerase"/>
    <property type="match status" value="1"/>
</dbReference>
<dbReference type="GO" id="GO:0016035">
    <property type="term" value="C:zeta DNA polymerase complex"/>
    <property type="evidence" value="ECO:0007669"/>
    <property type="project" value="InterPro"/>
</dbReference>
<dbReference type="InterPro" id="IPR043502">
    <property type="entry name" value="DNA/RNA_pol_sf"/>
</dbReference>
<feature type="region of interest" description="Disordered" evidence="6">
    <location>
        <begin position="1"/>
        <end position="180"/>
    </location>
</feature>
<proteinExistence type="inferred from homology"/>
<feature type="compositionally biased region" description="Polar residues" evidence="6">
    <location>
        <begin position="1661"/>
        <end position="1675"/>
    </location>
</feature>
<dbReference type="PRINTS" id="PR00106">
    <property type="entry name" value="DNAPOLB"/>
</dbReference>
<dbReference type="EC" id="2.7.7.7" evidence="2"/>
<feature type="region of interest" description="Disordered" evidence="6">
    <location>
        <begin position="1220"/>
        <end position="1246"/>
    </location>
</feature>
<dbReference type="InterPro" id="IPR030559">
    <property type="entry name" value="PolZ_Rev3"/>
</dbReference>
<dbReference type="PANTHER" id="PTHR45812">
    <property type="entry name" value="DNA POLYMERASE ZETA CATALYTIC SUBUNIT"/>
    <property type="match status" value="1"/>
</dbReference>
<evidence type="ECO:0000259" key="7">
    <source>
        <dbReference type="Pfam" id="PF00136"/>
    </source>
</evidence>
<keyword evidence="3" id="KW-0808">Transferase</keyword>
<evidence type="ECO:0000256" key="6">
    <source>
        <dbReference type="SAM" id="MobiDB-lite"/>
    </source>
</evidence>
<dbReference type="PANTHER" id="PTHR45812:SF1">
    <property type="entry name" value="DNA POLYMERASE ZETA CATALYTIC SUBUNIT"/>
    <property type="match status" value="1"/>
</dbReference>
<feature type="region of interest" description="Disordered" evidence="6">
    <location>
        <begin position="1648"/>
        <end position="1691"/>
    </location>
</feature>
<feature type="compositionally biased region" description="Polar residues" evidence="6">
    <location>
        <begin position="692"/>
        <end position="702"/>
    </location>
</feature>
<keyword evidence="4" id="KW-0548">Nucleotidyltransferase</keyword>
<dbReference type="InterPro" id="IPR012337">
    <property type="entry name" value="RNaseH-like_sf"/>
</dbReference>
<feature type="compositionally biased region" description="Low complexity" evidence="6">
    <location>
        <begin position="1"/>
        <end position="11"/>
    </location>
</feature>
<protein>
    <recommendedName>
        <fullName evidence="2">DNA-directed DNA polymerase</fullName>
        <ecNumber evidence="2">2.7.7.7</ecNumber>
    </recommendedName>
</protein>
<sequence>MNPFGDSGNGNNKDDDGKESLRNTNQQDDNNHNADETIDSKSDDSGFVDDFTPPNILPCQNSSQGNFSCIGNSNSGRSRAVSSQLSESPLVLGLKRRQAKANSTGKNKNDRNDNENENVMDLGQESREKSFRRGENHEMDTLLTPENKMGKAMETEKDAAARENEDATCRENESSSSSSEKSIVSILNLVVDYAMKSPSPLEPDEFQWSMQRQRRKRQQQERLIQMEQNVQGSSSFQINQFGGADMASEGFDDDEYGGGGKEEGFATDHIQVPVIRIFGPIIRGQALANMNHKQNDDNESGTPPEEEQKEENKDESRKQKIYQHQSGCLHIHGAYPYMLARPIDAGPDGSSDFFKACRDTVAGKSVDNNDESNEDESSDDNRDQENYTSNTDWDDEDSVKLIVDDVHYKLESALKSMMEGRSSHNNDAASKTDCVPPREQERFIRQITVVCGRGFYTYCNGTVAPFLRIEYYNPSHRWRVKILLERGFDMPLEYHPSSCFSGIATAARNRSNHEDNRNENEDLSLLRFRCYEAHIPYTMQFFKDHNLAGMSWIKVGDGRFRKNSRKNPKNRKRRSTYELLQDDIPIHLNWNEQAKTNAKDGVGSVNDVYEHSNNDVGDEFWTKKETSCNIEMDTTVINLLNIMEVMKTIPQREVNGEAGGEIHWRAVPSLREIWAEERRRMAHLLPPKDNFLSASSQGSENIATPEEKKSTTLPFSLSVKKGSARPGAKLALQGVKRLFDSSPMLGEQFQRALADIVGKYDTILENIDFKLQKLCTQTRERKKRLKQNLTQGTDVGYLGLSQDEAFSALETLIEQFATPKKSQDVESPSKNPFMLSEHFSLSQTITPSQKFHVLSQNATQSLGLTQLELQEVEDDLEFCMNQELGVTEEVNNIDALTLAPYEDSDDTDFLQEEVDMAEADFERCLTNLATQDPSSELVCAPSKSRSDESEAECFNSSTSSPPSTTPLCEQSKSDDKYEIEQDEIDSSESRHLLGQGSITPEVYQSDSLPPVLSIVDIDVVSKEKISLNMRLSSTSASSSMKGSGNVLELQRAPPTRKKCDPNTAVEPTSAVLWHPIIRERDLSVNWLGFPNMTLPKDNISFVDQSFIEPVRRPPSFSRVRRWIVKKRNRHQIAAHNQEQAQIKLKRKHDDLNRGNNDEVEKDGLDFDENTRKLNFKNEKKRKKRVAFADSVQITSCTMHEIEEVQYQDLSQDLSQASDNSLCQGVKSDEKRTKTEGAPPESVIRNQMTVSQASLSIAHTHETDEGSLEQADPLDGIGQQGGKLYIEGAGGLKTSSMTQTSTNYHPPSEVKIMSIEVHVQTRMGRATTHDSSSQISMKPDSSRDDIFAVCYVYAVDPGGGEQILIKERGCIFVPTQNEIQSYQSESKDNLGISKIISKVGKTMGCASELKIEAVDSEIKLLLRIAALVQFKDPDTLMSWDTQSAGLGYLIDRGLAAGDNEKAIDMIRLLGRTPRHDNSHSEKKLLSDWSKTDESKAEDSGKKFEGSVLGADWDDRVGAGAGPSSIIGRLIMNCWKIMSDEVKHPNASYQPAMVSTVLKKRLPFHDDLTLGKWYGGHKGLQRWRVLKYRILQAQANILLFDALDVIGRAGEAARLSGVELSQSFPGIRGSQYKVEGVLLRALQSLWSDERGEKSGKQHPGHSLSANSEGSLSQSQSPWKVRRNKDGSNVGKPSAKEAIHSGYFFYSPSKQDCSKQEALECQAMTLEPQSGFHFDPIVVCDFTALYPSLVIAYNLCYSTCAGKLEYHSTRNEMRQKGRTTQKLGPFRYDEVHTAYVLKQHMKSLKMKKIKESKSSDRAYCVPTGSLFVSEDVLKGVLPSVLDEMLATRAMLKKASKEYKKGLSKPPVAVLRQLEARQLALKYVANVTYGYTSATFSGRSAMPLLADAIVECGRRTLSNAIILANKWGQDEKGPWKGATVVYGDTDSVFIKLPGRSVKEAFKFGRAFCDAVTASNPPPVQLKLEKVYLGTLLQTKKKYCGMKFDSPDQKVPSFEAKGIETIRKDQCALTQKILRNALISIFKGGNIENLREYLIRQVCSISIYYYIGDYFLHHILQYFIF</sequence>
<dbReference type="Gene3D" id="1.10.132.60">
    <property type="entry name" value="DNA polymerase family B, C-terminal domain"/>
    <property type="match status" value="1"/>
</dbReference>
<evidence type="ECO:0000256" key="1">
    <source>
        <dbReference type="ARBA" id="ARBA00005755"/>
    </source>
</evidence>
<dbReference type="InterPro" id="IPR006134">
    <property type="entry name" value="DNA-dir_DNA_pol_B_multi_dom"/>
</dbReference>
<dbReference type="SUPFAM" id="SSF56672">
    <property type="entry name" value="DNA/RNA polymerases"/>
    <property type="match status" value="1"/>
</dbReference>
<dbReference type="Gene3D" id="3.30.420.10">
    <property type="entry name" value="Ribonuclease H-like superfamily/Ribonuclease H"/>
    <property type="match status" value="1"/>
</dbReference>
<dbReference type="SUPFAM" id="SSF53098">
    <property type="entry name" value="Ribonuclease H-like"/>
    <property type="match status" value="1"/>
</dbReference>
<accession>A0A7S3Q6N6</accession>
<feature type="compositionally biased region" description="Basic and acidic residues" evidence="6">
    <location>
        <begin position="12"/>
        <end position="21"/>
    </location>
</feature>
<dbReference type="Pfam" id="PF00136">
    <property type="entry name" value="DNA_pol_B"/>
    <property type="match status" value="1"/>
</dbReference>
<name>A0A7S3Q6N6_9STRA</name>
<dbReference type="SMART" id="SM00486">
    <property type="entry name" value="POLBc"/>
    <property type="match status" value="1"/>
</dbReference>
<evidence type="ECO:0000256" key="2">
    <source>
        <dbReference type="ARBA" id="ARBA00012417"/>
    </source>
</evidence>
<dbReference type="InterPro" id="IPR006172">
    <property type="entry name" value="DNA-dir_DNA_pol_B"/>
</dbReference>
<dbReference type="GO" id="GO:0000166">
    <property type="term" value="F:nucleotide binding"/>
    <property type="evidence" value="ECO:0007669"/>
    <property type="project" value="InterPro"/>
</dbReference>
<evidence type="ECO:0000256" key="5">
    <source>
        <dbReference type="ARBA" id="ARBA00022932"/>
    </source>
</evidence>
<dbReference type="GO" id="GO:0042276">
    <property type="term" value="P:error-prone translesion synthesis"/>
    <property type="evidence" value="ECO:0007669"/>
    <property type="project" value="TreeGrafter"/>
</dbReference>